<reference evidence="2" key="1">
    <citation type="submission" date="2022-02" db="EMBL/GenBank/DDBJ databases">
        <authorList>
            <person name="Henning P.M."/>
            <person name="McCubbin A.G."/>
            <person name="Shore J.S."/>
        </authorList>
    </citation>
    <scope>NUCLEOTIDE SEQUENCE</scope>
    <source>
        <strain evidence="2">F60SS</strain>
        <tissue evidence="2">Leaves</tissue>
    </source>
</reference>
<feature type="transmembrane region" description="Helical" evidence="1">
    <location>
        <begin position="73"/>
        <end position="99"/>
    </location>
</feature>
<dbReference type="AlphaFoldDB" id="A0A9Q0JC50"/>
<proteinExistence type="predicted"/>
<dbReference type="PANTHER" id="PTHR33133:SF19">
    <property type="entry name" value="BINDING-PROTEIN-DEPENDENT TRANSPORT SYSTEMS INNER MEMBRANE COMPONENT"/>
    <property type="match status" value="1"/>
</dbReference>
<accession>A0A9Q0JC50</accession>
<name>A0A9Q0JC50_9ROSI</name>
<dbReference type="Proteomes" id="UP001141552">
    <property type="component" value="Unassembled WGS sequence"/>
</dbReference>
<dbReference type="EMBL" id="JAKUCV010004434">
    <property type="protein sequence ID" value="KAJ4835380.1"/>
    <property type="molecule type" value="Genomic_DNA"/>
</dbReference>
<feature type="transmembrane region" description="Helical" evidence="1">
    <location>
        <begin position="165"/>
        <end position="189"/>
    </location>
</feature>
<evidence type="ECO:0000313" key="2">
    <source>
        <dbReference type="EMBL" id="KAJ4835380.1"/>
    </source>
</evidence>
<sequence length="317" mass="35002">MDRAGKIIRRSIFTLLKDFHYFTTTPAILLLPFSASILLSRPLFQSWPPSKSFCFHASSRLCFLDDINLPQLIFSSLFSLPLALSFLVIAKASIIQSFNHQKPASSLFYSSSMSICKSMVLTYLCNMVVLITLNVSVIFLLFLASSFLEELLGLSSDNVLTLVAAIFYMFLANTMVICNLALVMAGMGGGGCGGFKAIRKACLLRKGANFVALLLAVPINLGLAAIEVLFQYRVMRSYHLLGRVDLSMVLEGLLIAYLFSLLIVLDTIACWMLIKSWESNHGRRGRGYTEMFSIQIEIVVQGDGGNSTSSQTLELLL</sequence>
<organism evidence="2 3">
    <name type="scientific">Turnera subulata</name>
    <dbReference type="NCBI Taxonomy" id="218843"/>
    <lineage>
        <taxon>Eukaryota</taxon>
        <taxon>Viridiplantae</taxon>
        <taxon>Streptophyta</taxon>
        <taxon>Embryophyta</taxon>
        <taxon>Tracheophyta</taxon>
        <taxon>Spermatophyta</taxon>
        <taxon>Magnoliopsida</taxon>
        <taxon>eudicotyledons</taxon>
        <taxon>Gunneridae</taxon>
        <taxon>Pentapetalae</taxon>
        <taxon>rosids</taxon>
        <taxon>fabids</taxon>
        <taxon>Malpighiales</taxon>
        <taxon>Passifloraceae</taxon>
        <taxon>Turnera</taxon>
    </lineage>
</organism>
<feature type="transmembrane region" description="Helical" evidence="1">
    <location>
        <begin position="21"/>
        <end position="39"/>
    </location>
</feature>
<keyword evidence="1" id="KW-1133">Transmembrane helix</keyword>
<reference evidence="2" key="2">
    <citation type="journal article" date="2023" name="Plants (Basel)">
        <title>Annotation of the Turnera subulata (Passifloraceae) Draft Genome Reveals the S-Locus Evolved after the Divergence of Turneroideae from Passifloroideae in a Stepwise Manner.</title>
        <authorList>
            <person name="Henning P.M."/>
            <person name="Roalson E.H."/>
            <person name="Mir W."/>
            <person name="McCubbin A.G."/>
            <person name="Shore J.S."/>
        </authorList>
    </citation>
    <scope>NUCLEOTIDE SEQUENCE</scope>
    <source>
        <strain evidence="2">F60SS</strain>
    </source>
</reference>
<comment type="caution">
    <text evidence="2">The sequence shown here is derived from an EMBL/GenBank/DDBJ whole genome shotgun (WGS) entry which is preliminary data.</text>
</comment>
<gene>
    <name evidence="2" type="ORF">Tsubulata_010541</name>
</gene>
<evidence type="ECO:0000256" key="1">
    <source>
        <dbReference type="SAM" id="Phobius"/>
    </source>
</evidence>
<protein>
    <submittedName>
        <fullName evidence="2">Uncharacterized protein</fullName>
    </submittedName>
</protein>
<feature type="transmembrane region" description="Helical" evidence="1">
    <location>
        <begin position="210"/>
        <end position="232"/>
    </location>
</feature>
<feature type="transmembrane region" description="Helical" evidence="1">
    <location>
        <begin position="252"/>
        <end position="274"/>
    </location>
</feature>
<evidence type="ECO:0000313" key="3">
    <source>
        <dbReference type="Proteomes" id="UP001141552"/>
    </source>
</evidence>
<keyword evidence="1" id="KW-0812">Transmembrane</keyword>
<keyword evidence="1" id="KW-0472">Membrane</keyword>
<dbReference type="PANTHER" id="PTHR33133">
    <property type="entry name" value="OS08G0107100 PROTEIN-RELATED"/>
    <property type="match status" value="1"/>
</dbReference>
<dbReference type="OrthoDB" id="687732at2759"/>
<feature type="transmembrane region" description="Helical" evidence="1">
    <location>
        <begin position="120"/>
        <end position="145"/>
    </location>
</feature>
<keyword evidence="3" id="KW-1185">Reference proteome</keyword>